<reference evidence="2 3" key="1">
    <citation type="journal article" date="2016" name="Nat. Commun.">
        <title>Thousands of microbial genomes shed light on interconnected biogeochemical processes in an aquifer system.</title>
        <authorList>
            <person name="Anantharaman K."/>
            <person name="Brown C.T."/>
            <person name="Hug L.A."/>
            <person name="Sharon I."/>
            <person name="Castelle C.J."/>
            <person name="Probst A.J."/>
            <person name="Thomas B.C."/>
            <person name="Singh A."/>
            <person name="Wilkins M.J."/>
            <person name="Karaoz U."/>
            <person name="Brodie E.L."/>
            <person name="Williams K.H."/>
            <person name="Hubbard S.S."/>
            <person name="Banfield J.F."/>
        </authorList>
    </citation>
    <scope>NUCLEOTIDE SEQUENCE [LARGE SCALE GENOMIC DNA]</scope>
</reference>
<evidence type="ECO:0000313" key="3">
    <source>
        <dbReference type="Proteomes" id="UP000177486"/>
    </source>
</evidence>
<evidence type="ECO:0000313" key="2">
    <source>
        <dbReference type="EMBL" id="OGZ30492.1"/>
    </source>
</evidence>
<proteinExistence type="predicted"/>
<keyword evidence="1" id="KW-1133">Transmembrane helix</keyword>
<dbReference type="EMBL" id="MHMQ01000019">
    <property type="protein sequence ID" value="OGZ30492.1"/>
    <property type="molecule type" value="Genomic_DNA"/>
</dbReference>
<feature type="transmembrane region" description="Helical" evidence="1">
    <location>
        <begin position="24"/>
        <end position="43"/>
    </location>
</feature>
<evidence type="ECO:0000256" key="1">
    <source>
        <dbReference type="SAM" id="Phobius"/>
    </source>
</evidence>
<name>A0A1G2EY99_9BACT</name>
<dbReference type="Proteomes" id="UP000177486">
    <property type="component" value="Unassembled WGS sequence"/>
</dbReference>
<sequence>MARQRNFLKETFDLFGQRLFSQKVLFLARPFLFCAVVIVMTLLDFCGNSATTGSTFEQAKKSKVMFANIFLFATLRHDFLARIKKFL</sequence>
<gene>
    <name evidence="2" type="ORF">A2931_00190</name>
</gene>
<comment type="caution">
    <text evidence="2">The sequence shown here is derived from an EMBL/GenBank/DDBJ whole genome shotgun (WGS) entry which is preliminary data.</text>
</comment>
<protein>
    <submittedName>
        <fullName evidence="2">Uncharacterized protein</fullName>
    </submittedName>
</protein>
<organism evidence="2 3">
    <name type="scientific">Candidatus Niyogibacteria bacterium RIFCSPLOWO2_01_FULL_45_48</name>
    <dbReference type="NCBI Taxonomy" id="1801724"/>
    <lineage>
        <taxon>Bacteria</taxon>
        <taxon>Candidatus Niyogiibacteriota</taxon>
    </lineage>
</organism>
<dbReference type="AlphaFoldDB" id="A0A1G2EY99"/>
<keyword evidence="1" id="KW-0472">Membrane</keyword>
<accession>A0A1G2EY99</accession>
<keyword evidence="1" id="KW-0812">Transmembrane</keyword>